<evidence type="ECO:0000313" key="3">
    <source>
        <dbReference type="EMBL" id="RTR29169.1"/>
    </source>
</evidence>
<dbReference type="AlphaFoldDB" id="A0A431W1Q3"/>
<dbReference type="PANTHER" id="PTHR31438">
    <property type="entry name" value="LYSINE N-ACYLTRANSFERASE C17G9.06C-RELATED"/>
    <property type="match status" value="1"/>
</dbReference>
<dbReference type="CDD" id="cd04301">
    <property type="entry name" value="NAT_SF"/>
    <property type="match status" value="1"/>
</dbReference>
<accession>A0A431W1Q3</accession>
<dbReference type="PROSITE" id="PS51186">
    <property type="entry name" value="GNAT"/>
    <property type="match status" value="1"/>
</dbReference>
<comment type="caution">
    <text evidence="3">The sequence shown here is derived from an EMBL/GenBank/DDBJ whole genome shotgun (WGS) entry which is preliminary data.</text>
</comment>
<dbReference type="Pfam" id="PF13523">
    <property type="entry name" value="Acetyltransf_8"/>
    <property type="match status" value="1"/>
</dbReference>
<dbReference type="PANTHER" id="PTHR31438:SF1">
    <property type="entry name" value="LYSINE N-ACYLTRANSFERASE C17G9.06C-RELATED"/>
    <property type="match status" value="1"/>
</dbReference>
<dbReference type="GO" id="GO:0046677">
    <property type="term" value="P:response to antibiotic"/>
    <property type="evidence" value="ECO:0007669"/>
    <property type="project" value="UniProtKB-KW"/>
</dbReference>
<dbReference type="EMBL" id="RXNT01000013">
    <property type="protein sequence ID" value="RTR29169.1"/>
    <property type="molecule type" value="Genomic_DNA"/>
</dbReference>
<proteinExistence type="predicted"/>
<dbReference type="Gene3D" id="3.40.630.30">
    <property type="match status" value="1"/>
</dbReference>
<keyword evidence="1" id="KW-0046">Antibiotic resistance</keyword>
<dbReference type="Proteomes" id="UP000271374">
    <property type="component" value="Unassembled WGS sequence"/>
</dbReference>
<dbReference type="GO" id="GO:0016410">
    <property type="term" value="F:N-acyltransferase activity"/>
    <property type="evidence" value="ECO:0007669"/>
    <property type="project" value="TreeGrafter"/>
</dbReference>
<gene>
    <name evidence="3" type="ORF">EKG37_15670</name>
</gene>
<dbReference type="SUPFAM" id="SSF55729">
    <property type="entry name" value="Acyl-CoA N-acyltransferases (Nat)"/>
    <property type="match status" value="1"/>
</dbReference>
<evidence type="ECO:0000313" key="4">
    <source>
        <dbReference type="Proteomes" id="UP000271374"/>
    </source>
</evidence>
<dbReference type="InterPro" id="IPR016181">
    <property type="entry name" value="Acyl_CoA_acyltransferase"/>
</dbReference>
<keyword evidence="3" id="KW-0808">Transferase</keyword>
<evidence type="ECO:0000256" key="1">
    <source>
        <dbReference type="ARBA" id="ARBA00023251"/>
    </source>
</evidence>
<feature type="domain" description="N-acetyltransferase" evidence="2">
    <location>
        <begin position="8"/>
        <end position="178"/>
    </location>
</feature>
<dbReference type="RefSeq" id="WP_126409717.1">
    <property type="nucleotide sequence ID" value="NZ_RXNT01000013.1"/>
</dbReference>
<dbReference type="InterPro" id="IPR000182">
    <property type="entry name" value="GNAT_dom"/>
</dbReference>
<evidence type="ECO:0000259" key="2">
    <source>
        <dbReference type="PROSITE" id="PS51186"/>
    </source>
</evidence>
<sequence length="181" mass="21814">MLFQNGKLVVRELENRDNHLLAKWLSDPRVLEFYEGRDNPFDLEKVNQTFYQRENGVVRCMVEFENVEIGYIQFYPVDDEERELYGYDEVPDRIYGMDQFIGEPEYWNRGIGTALVSSMVEYLLEQKQADRVVMDPQTWNERAIKCYEKCGFTRVKLLPKRELHEGKYRDCWLIEYVKIDR</sequence>
<protein>
    <submittedName>
        <fullName evidence="3">N-acetyltransferase</fullName>
    </submittedName>
</protein>
<name>A0A431W1Q3_9BACI</name>
<dbReference type="OrthoDB" id="9795206at2"/>
<reference evidence="3 4" key="1">
    <citation type="submission" date="2018-12" db="EMBL/GenBank/DDBJ databases">
        <title>Bacillus yapensis draft genome sequence.</title>
        <authorList>
            <person name="Yu L."/>
            <person name="Xu X."/>
            <person name="Tang X."/>
        </authorList>
    </citation>
    <scope>NUCLEOTIDE SEQUENCE [LARGE SCALE GENOMIC DNA]</scope>
    <source>
        <strain evidence="3 4">XXST-01</strain>
    </source>
</reference>
<organism evidence="3 4">
    <name type="scientific">Bacillus yapensis</name>
    <dbReference type="NCBI Taxonomy" id="2492960"/>
    <lineage>
        <taxon>Bacteria</taxon>
        <taxon>Bacillati</taxon>
        <taxon>Bacillota</taxon>
        <taxon>Bacilli</taxon>
        <taxon>Bacillales</taxon>
        <taxon>Bacillaceae</taxon>
        <taxon>Bacillus</taxon>
    </lineage>
</organism>
<keyword evidence="4" id="KW-1185">Reference proteome</keyword>